<comment type="cofactor">
    <cofactor evidence="1">
        <name>Zn(2+)</name>
        <dbReference type="ChEBI" id="CHEBI:29105"/>
    </cofactor>
</comment>
<evidence type="ECO:0000256" key="5">
    <source>
        <dbReference type="ARBA" id="ARBA00022692"/>
    </source>
</evidence>
<feature type="transmembrane region" description="Helical" evidence="12">
    <location>
        <begin position="138"/>
        <end position="158"/>
    </location>
</feature>
<dbReference type="Proteomes" id="UP001519363">
    <property type="component" value="Unassembled WGS sequence"/>
</dbReference>
<accession>A0ABS5A6H0</accession>
<evidence type="ECO:0000256" key="4">
    <source>
        <dbReference type="ARBA" id="ARBA00022670"/>
    </source>
</evidence>
<feature type="domain" description="Peptidase M50" evidence="13">
    <location>
        <begin position="55"/>
        <end position="126"/>
    </location>
</feature>
<reference evidence="14 15" key="1">
    <citation type="submission" date="2021-03" db="EMBL/GenBank/DDBJ databases">
        <title>Sequencing the genomes of 1000 actinobacteria strains.</title>
        <authorList>
            <person name="Klenk H.-P."/>
        </authorList>
    </citation>
    <scope>NUCLEOTIDE SEQUENCE [LARGE SCALE GENOMIC DNA]</scope>
    <source>
        <strain evidence="14 15">DSM 44580</strain>
    </source>
</reference>
<feature type="transmembrane region" description="Helical" evidence="12">
    <location>
        <begin position="20"/>
        <end position="39"/>
    </location>
</feature>
<keyword evidence="8" id="KW-0862">Zinc</keyword>
<evidence type="ECO:0000256" key="6">
    <source>
        <dbReference type="ARBA" id="ARBA00022723"/>
    </source>
</evidence>
<gene>
    <name evidence="14" type="ORF">JOF53_000699</name>
</gene>
<name>A0ABS5A6H0_9PSEU</name>
<evidence type="ECO:0000256" key="3">
    <source>
        <dbReference type="ARBA" id="ARBA00007931"/>
    </source>
</evidence>
<dbReference type="PANTHER" id="PTHR39188">
    <property type="entry name" value="MEMBRANE-ASSOCIATED ZINC METALLOPROTEASE M50B"/>
    <property type="match status" value="1"/>
</dbReference>
<feature type="transmembrane region" description="Helical" evidence="12">
    <location>
        <begin position="45"/>
        <end position="64"/>
    </location>
</feature>
<evidence type="ECO:0000313" key="14">
    <source>
        <dbReference type="EMBL" id="MBP2471827.1"/>
    </source>
</evidence>
<comment type="similarity">
    <text evidence="3">Belongs to the peptidase M50B family.</text>
</comment>
<sequence length="249" mass="25709">MSTPGHRAPAPALRVRPSVCLLYGAFTPVLALLVLPALAPGHRAGTYWATGTAVSVLLLLSVLLHELAHSAAARHYGIGVREVGLSAGGGTTVLARVPDNPRQELLISAAGPAATLLLGLLFWLAAGIAHALGAQLPLSTGLLLLGAVNTVFTAANLLPGADLDGGQVLAALLWWRLGDHKRAHHLVTTIGGVLGAVFLVAGVFLLLTGFPRLGLLSLAVTWLLGESALRRRFSGRLPGARSARPAPPR</sequence>
<feature type="transmembrane region" description="Helical" evidence="12">
    <location>
        <begin position="186"/>
        <end position="207"/>
    </location>
</feature>
<evidence type="ECO:0000256" key="10">
    <source>
        <dbReference type="ARBA" id="ARBA00023049"/>
    </source>
</evidence>
<dbReference type="EMBL" id="JAGIOO010000001">
    <property type="protein sequence ID" value="MBP2471827.1"/>
    <property type="molecule type" value="Genomic_DNA"/>
</dbReference>
<dbReference type="RefSeq" id="WP_086788231.1">
    <property type="nucleotide sequence ID" value="NZ_JAGIOO010000001.1"/>
</dbReference>
<evidence type="ECO:0000256" key="7">
    <source>
        <dbReference type="ARBA" id="ARBA00022801"/>
    </source>
</evidence>
<dbReference type="InterPro" id="IPR008915">
    <property type="entry name" value="Peptidase_M50"/>
</dbReference>
<organism evidence="14 15">
    <name type="scientific">Crossiella equi</name>
    <dbReference type="NCBI Taxonomy" id="130796"/>
    <lineage>
        <taxon>Bacteria</taxon>
        <taxon>Bacillati</taxon>
        <taxon>Actinomycetota</taxon>
        <taxon>Actinomycetes</taxon>
        <taxon>Pseudonocardiales</taxon>
        <taxon>Pseudonocardiaceae</taxon>
        <taxon>Crossiella</taxon>
    </lineage>
</organism>
<dbReference type="GO" id="GO:0008233">
    <property type="term" value="F:peptidase activity"/>
    <property type="evidence" value="ECO:0007669"/>
    <property type="project" value="UniProtKB-KW"/>
</dbReference>
<keyword evidence="6" id="KW-0479">Metal-binding</keyword>
<evidence type="ECO:0000259" key="13">
    <source>
        <dbReference type="Pfam" id="PF02163"/>
    </source>
</evidence>
<keyword evidence="10" id="KW-0482">Metalloprotease</keyword>
<evidence type="ECO:0000256" key="9">
    <source>
        <dbReference type="ARBA" id="ARBA00022989"/>
    </source>
</evidence>
<keyword evidence="9 12" id="KW-1133">Transmembrane helix</keyword>
<evidence type="ECO:0000313" key="15">
    <source>
        <dbReference type="Proteomes" id="UP001519363"/>
    </source>
</evidence>
<comment type="caution">
    <text evidence="14">The sequence shown here is derived from an EMBL/GenBank/DDBJ whole genome shotgun (WGS) entry which is preliminary data.</text>
</comment>
<feature type="domain" description="Peptidase M50" evidence="13">
    <location>
        <begin position="135"/>
        <end position="194"/>
    </location>
</feature>
<evidence type="ECO:0000256" key="2">
    <source>
        <dbReference type="ARBA" id="ARBA00004141"/>
    </source>
</evidence>
<dbReference type="Pfam" id="PF02163">
    <property type="entry name" value="Peptidase_M50"/>
    <property type="match status" value="2"/>
</dbReference>
<keyword evidence="11 12" id="KW-0472">Membrane</keyword>
<evidence type="ECO:0000256" key="1">
    <source>
        <dbReference type="ARBA" id="ARBA00001947"/>
    </source>
</evidence>
<proteinExistence type="inferred from homology"/>
<keyword evidence="7" id="KW-0378">Hydrolase</keyword>
<evidence type="ECO:0000256" key="11">
    <source>
        <dbReference type="ARBA" id="ARBA00023136"/>
    </source>
</evidence>
<keyword evidence="5 12" id="KW-0812">Transmembrane</keyword>
<protein>
    <submittedName>
        <fullName evidence="14">Zn-dependent protease</fullName>
    </submittedName>
</protein>
<evidence type="ECO:0000256" key="8">
    <source>
        <dbReference type="ARBA" id="ARBA00022833"/>
    </source>
</evidence>
<evidence type="ECO:0000256" key="12">
    <source>
        <dbReference type="SAM" id="Phobius"/>
    </source>
</evidence>
<comment type="subcellular location">
    <subcellularLocation>
        <location evidence="2">Membrane</location>
        <topology evidence="2">Multi-pass membrane protein</topology>
    </subcellularLocation>
</comment>
<dbReference type="GO" id="GO:0006508">
    <property type="term" value="P:proteolysis"/>
    <property type="evidence" value="ECO:0007669"/>
    <property type="project" value="UniProtKB-KW"/>
</dbReference>
<keyword evidence="15" id="KW-1185">Reference proteome</keyword>
<keyword evidence="4 14" id="KW-0645">Protease</keyword>
<feature type="transmembrane region" description="Helical" evidence="12">
    <location>
        <begin position="105"/>
        <end position="126"/>
    </location>
</feature>
<dbReference type="PANTHER" id="PTHR39188:SF3">
    <property type="entry name" value="STAGE IV SPORULATION PROTEIN FB"/>
    <property type="match status" value="1"/>
</dbReference>